<comment type="similarity">
    <text evidence="2">Belongs to the class-I pyridoxal-phosphate-dependent aminotransferase family.</text>
</comment>
<feature type="domain" description="Aminotransferase class I/classII large" evidence="6">
    <location>
        <begin position="36"/>
        <end position="342"/>
    </location>
</feature>
<dbReference type="PANTHER" id="PTHR46383">
    <property type="entry name" value="ASPARTATE AMINOTRANSFERASE"/>
    <property type="match status" value="1"/>
</dbReference>
<dbReference type="NCBIfam" id="NF005744">
    <property type="entry name" value="PRK07568.1"/>
    <property type="match status" value="1"/>
</dbReference>
<dbReference type="CDD" id="cd00609">
    <property type="entry name" value="AAT_like"/>
    <property type="match status" value="1"/>
</dbReference>
<keyword evidence="4 7" id="KW-0808">Transferase</keyword>
<dbReference type="OrthoDB" id="9802328at2"/>
<dbReference type="Gene3D" id="3.90.1150.10">
    <property type="entry name" value="Aspartate Aminotransferase, domain 1"/>
    <property type="match status" value="1"/>
</dbReference>
<dbReference type="STRING" id="1393122.SAMN05660895_0458"/>
<keyword evidence="3 7" id="KW-0032">Aminotransferase</keyword>
<dbReference type="SUPFAM" id="SSF53383">
    <property type="entry name" value="PLP-dependent transferases"/>
    <property type="match status" value="1"/>
</dbReference>
<keyword evidence="8" id="KW-1185">Reference proteome</keyword>
<dbReference type="InterPro" id="IPR015421">
    <property type="entry name" value="PyrdxlP-dep_Trfase_major"/>
</dbReference>
<keyword evidence="5" id="KW-0663">Pyridoxal phosphate</keyword>
<protein>
    <submittedName>
        <fullName evidence="7">Aspartate aminotransferase</fullName>
    </submittedName>
</protein>
<sequence length="399" mass="44328">MLSVSQRALQMPASPIRKLVPFAEQAARKGIHIHYLNIGQPDIKTPPAFLQAIKNAQLDVLAYSHSAGNYPFREKLAQYYQRLGLKVSPDEIIVTTGGSEAILFAMMTCLDAGDEVLIPEPCYANYLGFAAETGIQVKSIPSDIESGFALPDREAFEQAIGPRTRAVLICNPNNPTGHVYTLEELRVLEDFCRKHQLFLFSDEAYREFCYEGTHYSALSLSSIRDQVVLLDTISKRYSACGARIGALISHHPEVVASALKYAQARLSPPTLEQIGAAAALDLPPDYFQATRQEYKQRRDTLVKLLNEIPGVFCPMPQGAFYAMARLPVKDADSFCQWMLESFSYEGETVMMAPGAGFYATPGLGLQEVRIAYVLEETALIRAMHCLKIALEQYPDRCMP</sequence>
<evidence type="ECO:0000256" key="1">
    <source>
        <dbReference type="ARBA" id="ARBA00001933"/>
    </source>
</evidence>
<accession>A0A1I7N309</accession>
<evidence type="ECO:0000256" key="4">
    <source>
        <dbReference type="ARBA" id="ARBA00022679"/>
    </source>
</evidence>
<dbReference type="GO" id="GO:0030170">
    <property type="term" value="F:pyridoxal phosphate binding"/>
    <property type="evidence" value="ECO:0007669"/>
    <property type="project" value="InterPro"/>
</dbReference>
<dbReference type="GO" id="GO:0008483">
    <property type="term" value="F:transaminase activity"/>
    <property type="evidence" value="ECO:0007669"/>
    <property type="project" value="UniProtKB-KW"/>
</dbReference>
<dbReference type="EMBL" id="FPCJ01000001">
    <property type="protein sequence ID" value="SFV29003.1"/>
    <property type="molecule type" value="Genomic_DNA"/>
</dbReference>
<evidence type="ECO:0000313" key="7">
    <source>
        <dbReference type="EMBL" id="SFV29003.1"/>
    </source>
</evidence>
<dbReference type="InterPro" id="IPR004839">
    <property type="entry name" value="Aminotransferase_I/II_large"/>
</dbReference>
<dbReference type="Gene3D" id="3.40.640.10">
    <property type="entry name" value="Type I PLP-dependent aspartate aminotransferase-like (Major domain)"/>
    <property type="match status" value="1"/>
</dbReference>
<comment type="cofactor">
    <cofactor evidence="1">
        <name>pyridoxal 5'-phosphate</name>
        <dbReference type="ChEBI" id="CHEBI:597326"/>
    </cofactor>
</comment>
<name>A0A1I7N309_9BACT</name>
<evidence type="ECO:0000313" key="8">
    <source>
        <dbReference type="Proteomes" id="UP000199537"/>
    </source>
</evidence>
<evidence type="ECO:0000256" key="3">
    <source>
        <dbReference type="ARBA" id="ARBA00022576"/>
    </source>
</evidence>
<reference evidence="8" key="1">
    <citation type="submission" date="2016-10" db="EMBL/GenBank/DDBJ databases">
        <authorList>
            <person name="Varghese N."/>
            <person name="Submissions S."/>
        </authorList>
    </citation>
    <scope>NUCLEOTIDE SEQUENCE [LARGE SCALE GENOMIC DNA]</scope>
    <source>
        <strain evidence="8">DSM 14807</strain>
    </source>
</reference>
<dbReference type="Proteomes" id="UP000199537">
    <property type="component" value="Unassembled WGS sequence"/>
</dbReference>
<dbReference type="Pfam" id="PF00155">
    <property type="entry name" value="Aminotran_1_2"/>
    <property type="match status" value="1"/>
</dbReference>
<dbReference type="InterPro" id="IPR050596">
    <property type="entry name" value="AspAT/PAT-like"/>
</dbReference>
<gene>
    <name evidence="7" type="ORF">SAMN05660895_0458</name>
</gene>
<evidence type="ECO:0000256" key="5">
    <source>
        <dbReference type="ARBA" id="ARBA00022898"/>
    </source>
</evidence>
<dbReference type="AlphaFoldDB" id="A0A1I7N309"/>
<evidence type="ECO:0000256" key="2">
    <source>
        <dbReference type="ARBA" id="ARBA00007441"/>
    </source>
</evidence>
<evidence type="ECO:0000259" key="6">
    <source>
        <dbReference type="Pfam" id="PF00155"/>
    </source>
</evidence>
<dbReference type="InterPro" id="IPR015424">
    <property type="entry name" value="PyrdxlP-dep_Trfase"/>
</dbReference>
<dbReference type="GO" id="GO:0006520">
    <property type="term" value="P:amino acid metabolic process"/>
    <property type="evidence" value="ECO:0007669"/>
    <property type="project" value="InterPro"/>
</dbReference>
<dbReference type="RefSeq" id="WP_092457147.1">
    <property type="nucleotide sequence ID" value="NZ_FPCJ01000001.1"/>
</dbReference>
<dbReference type="InterPro" id="IPR015422">
    <property type="entry name" value="PyrdxlP-dep_Trfase_small"/>
</dbReference>
<proteinExistence type="inferred from homology"/>
<organism evidence="7 8">
    <name type="scientific">Thermoflavifilum thermophilum</name>
    <dbReference type="NCBI Taxonomy" id="1393122"/>
    <lineage>
        <taxon>Bacteria</taxon>
        <taxon>Pseudomonadati</taxon>
        <taxon>Bacteroidota</taxon>
        <taxon>Chitinophagia</taxon>
        <taxon>Chitinophagales</taxon>
        <taxon>Chitinophagaceae</taxon>
        <taxon>Thermoflavifilum</taxon>
    </lineage>
</organism>